<dbReference type="InterPro" id="IPR014748">
    <property type="entry name" value="Enoyl-CoA_hydra_C"/>
</dbReference>
<accession>A0A6A6NZ75</accession>
<evidence type="ECO:0000256" key="1">
    <source>
        <dbReference type="ARBA" id="ARBA00005254"/>
    </source>
</evidence>
<dbReference type="PANTHER" id="PTHR43684">
    <property type="match status" value="1"/>
</dbReference>
<dbReference type="Pfam" id="PF00378">
    <property type="entry name" value="ECH_1"/>
    <property type="match status" value="1"/>
</dbReference>
<organism evidence="3 4">
    <name type="scientific">Lineolata rhizophorae</name>
    <dbReference type="NCBI Taxonomy" id="578093"/>
    <lineage>
        <taxon>Eukaryota</taxon>
        <taxon>Fungi</taxon>
        <taxon>Dikarya</taxon>
        <taxon>Ascomycota</taxon>
        <taxon>Pezizomycotina</taxon>
        <taxon>Dothideomycetes</taxon>
        <taxon>Dothideomycetes incertae sedis</taxon>
        <taxon>Lineolatales</taxon>
        <taxon>Lineolataceae</taxon>
        <taxon>Lineolata</taxon>
    </lineage>
</organism>
<keyword evidence="2" id="KW-0843">Virulence</keyword>
<dbReference type="Gene3D" id="1.10.12.10">
    <property type="entry name" value="Lyase 2-enoyl-coa Hydratase, Chain A, domain 2"/>
    <property type="match status" value="1"/>
</dbReference>
<dbReference type="InterPro" id="IPR029045">
    <property type="entry name" value="ClpP/crotonase-like_dom_sf"/>
</dbReference>
<dbReference type="InterPro" id="IPR001753">
    <property type="entry name" value="Enoyl-CoA_hydra/iso"/>
</dbReference>
<dbReference type="SUPFAM" id="SSF52096">
    <property type="entry name" value="ClpP/crotonase"/>
    <property type="match status" value="1"/>
</dbReference>
<evidence type="ECO:0000313" key="4">
    <source>
        <dbReference type="Proteomes" id="UP000799766"/>
    </source>
</evidence>
<name>A0A6A6NZ75_9PEZI</name>
<comment type="similarity">
    <text evidence="1">Belongs to the enoyl-CoA hydratase/isomerase family.</text>
</comment>
<dbReference type="PANTHER" id="PTHR43684:SF4">
    <property type="entry name" value="ENOYL-COA HYDRATASE_ISOMERASE FAMILY PROTEIN (AFU_ORTHOLOGUE AFUA_1G01890)"/>
    <property type="match status" value="1"/>
</dbReference>
<evidence type="ECO:0000313" key="3">
    <source>
        <dbReference type="EMBL" id="KAF2456898.1"/>
    </source>
</evidence>
<dbReference type="CDD" id="cd06558">
    <property type="entry name" value="crotonase-like"/>
    <property type="match status" value="1"/>
</dbReference>
<dbReference type="AlphaFoldDB" id="A0A6A6NZ75"/>
<dbReference type="OrthoDB" id="2018133at2759"/>
<protein>
    <submittedName>
        <fullName evidence="3">Enoyl-CoA hydratase</fullName>
    </submittedName>
</protein>
<dbReference type="EMBL" id="MU001682">
    <property type="protein sequence ID" value="KAF2456898.1"/>
    <property type="molecule type" value="Genomic_DNA"/>
</dbReference>
<dbReference type="InterPro" id="IPR051053">
    <property type="entry name" value="ECH/Chromodomain_protein"/>
</dbReference>
<dbReference type="Proteomes" id="UP000799766">
    <property type="component" value="Unassembled WGS sequence"/>
</dbReference>
<keyword evidence="4" id="KW-1185">Reference proteome</keyword>
<gene>
    <name evidence="3" type="ORF">BDY21DRAFT_372339</name>
</gene>
<evidence type="ECO:0000256" key="2">
    <source>
        <dbReference type="ARBA" id="ARBA00023026"/>
    </source>
</evidence>
<reference evidence="3" key="1">
    <citation type="journal article" date="2020" name="Stud. Mycol.">
        <title>101 Dothideomycetes genomes: a test case for predicting lifestyles and emergence of pathogens.</title>
        <authorList>
            <person name="Haridas S."/>
            <person name="Albert R."/>
            <person name="Binder M."/>
            <person name="Bloem J."/>
            <person name="Labutti K."/>
            <person name="Salamov A."/>
            <person name="Andreopoulos B."/>
            <person name="Baker S."/>
            <person name="Barry K."/>
            <person name="Bills G."/>
            <person name="Bluhm B."/>
            <person name="Cannon C."/>
            <person name="Castanera R."/>
            <person name="Culley D."/>
            <person name="Daum C."/>
            <person name="Ezra D."/>
            <person name="Gonzalez J."/>
            <person name="Henrissat B."/>
            <person name="Kuo A."/>
            <person name="Liang C."/>
            <person name="Lipzen A."/>
            <person name="Lutzoni F."/>
            <person name="Magnuson J."/>
            <person name="Mondo S."/>
            <person name="Nolan M."/>
            <person name="Ohm R."/>
            <person name="Pangilinan J."/>
            <person name="Park H.-J."/>
            <person name="Ramirez L."/>
            <person name="Alfaro M."/>
            <person name="Sun H."/>
            <person name="Tritt A."/>
            <person name="Yoshinaga Y."/>
            <person name="Zwiers L.-H."/>
            <person name="Turgeon B."/>
            <person name="Goodwin S."/>
            <person name="Spatafora J."/>
            <person name="Crous P."/>
            <person name="Grigoriev I."/>
        </authorList>
    </citation>
    <scope>NUCLEOTIDE SEQUENCE</scope>
    <source>
        <strain evidence="3">ATCC 16933</strain>
    </source>
</reference>
<dbReference type="Gene3D" id="3.90.226.10">
    <property type="entry name" value="2-enoyl-CoA Hydratase, Chain A, domain 1"/>
    <property type="match status" value="1"/>
</dbReference>
<proteinExistence type="inferred from homology"/>
<sequence length="315" mass="34571">MPGSDPEQIKLPDSYANIPFTQIRLRHEPASSPTPTPVIVLTLYRPGKHNAFTLTMMREVEQAFTLFDLDDRVKCVVVTGDGRMFCAGADLEIGFGSGPKERNPDHRDGGGRISLAIHHCRKPVIGALQGSAVGIGITMTLPMTIRVAYSAAKIGFVFARRGIVLEACSSYFLPRLVGMGRALHLVTTGATYRADDRLLDGLFSETCDRAEDVLPRALAIADDVVKNTSTVSTNLMREMMYRGPDSAEGTHLLDSRIIYEMFSKADNKEGVKAFLEKRPVNFTGTMANDAPECYPWWSQVDVSSRPQAANSKSKL</sequence>